<reference evidence="6 7" key="1">
    <citation type="journal article" date="2005" name="BMC Genomics">
        <title>Bacterial genome adaptation to niches: divergence of the potential virulence genes in three Burkholderia species of different survival strategies.</title>
        <authorList>
            <person name="Kim H.S."/>
            <person name="Schell M.A."/>
            <person name="Yu Y."/>
            <person name="Ulrich R.L."/>
            <person name="Sarria S.H."/>
            <person name="Nierman W.C."/>
            <person name="DeShazer D."/>
        </authorList>
    </citation>
    <scope>NUCLEOTIDE SEQUENCE [LARGE SCALE GENOMIC DNA]</scope>
    <source>
        <strain evidence="7">ATCC 700388 / DSM 13276 / CCUG 48851 / CIP 106301 / E264</strain>
    </source>
</reference>
<dbReference type="Gene3D" id="1.10.10.10">
    <property type="entry name" value="Winged helix-like DNA-binding domain superfamily/Winged helix DNA-binding domain"/>
    <property type="match status" value="1"/>
</dbReference>
<evidence type="ECO:0000256" key="4">
    <source>
        <dbReference type="SAM" id="MobiDB-lite"/>
    </source>
</evidence>
<dbReference type="GO" id="GO:0032259">
    <property type="term" value="P:methylation"/>
    <property type="evidence" value="ECO:0007669"/>
    <property type="project" value="UniProtKB-KW"/>
</dbReference>
<keyword evidence="2" id="KW-0808">Transferase</keyword>
<evidence type="ECO:0000313" key="6">
    <source>
        <dbReference type="EMBL" id="ABC34173.1"/>
    </source>
</evidence>
<feature type="domain" description="O-methyltransferase C-terminal" evidence="5">
    <location>
        <begin position="152"/>
        <end position="352"/>
    </location>
</feature>
<dbReference type="EMBL" id="CP000085">
    <property type="protein sequence ID" value="ABC34173.1"/>
    <property type="molecule type" value="Genomic_DNA"/>
</dbReference>
<dbReference type="GeneID" id="45119536"/>
<dbReference type="InterPro" id="IPR029063">
    <property type="entry name" value="SAM-dependent_MTases_sf"/>
</dbReference>
<dbReference type="Gene3D" id="3.40.50.150">
    <property type="entry name" value="Vaccinia Virus protein VP39"/>
    <property type="match status" value="1"/>
</dbReference>
<dbReference type="PROSITE" id="PS51683">
    <property type="entry name" value="SAM_OMT_II"/>
    <property type="match status" value="1"/>
</dbReference>
<evidence type="ECO:0000256" key="2">
    <source>
        <dbReference type="ARBA" id="ARBA00022679"/>
    </source>
</evidence>
<dbReference type="HOGENOM" id="CLU_005533_4_2_4"/>
<dbReference type="RefSeq" id="WP_009894098.1">
    <property type="nucleotide sequence ID" value="NC_007650.1"/>
</dbReference>
<evidence type="ECO:0000259" key="5">
    <source>
        <dbReference type="Pfam" id="PF00891"/>
    </source>
</evidence>
<dbReference type="SUPFAM" id="SSF53335">
    <property type="entry name" value="S-adenosyl-L-methionine-dependent methyltransferases"/>
    <property type="match status" value="1"/>
</dbReference>
<sequence length="371" mass="41922">MRPPVESPFDEAGSEIILIRSRPLLIDTWYSMKTLPEREMRGKPPHPCAAPRPRTRRTTQTWRSRVRRHRIRRVRRIAPRLSAALRLARRPTEALANMAVALGFARRDADRYMLTTLSEAFLVERSPTYFGPLFDLMYETSETFSLKSLEKAIRDNAPHAYDGPDVFRSHEQHAELAARFTRAMESVSAVHAPVWPTKLDLSRHRVMLDVGGGSGVHTRGALSAWPALRGILFDLPNVCELSRSYFAKSPVREHVTLHPGDMWNDPFPDADLHFYSNVFHIYPREKNVLLAHKSFEALAPGGRIVLHEILYRDDKSGPLAAAAFSLKMLSWTEDEQYLSRELTGILTGAGFSSIETIASAGHCSVVTGMKR</sequence>
<keyword evidence="7" id="KW-1185">Reference proteome</keyword>
<dbReference type="Pfam" id="PF00891">
    <property type="entry name" value="Methyltransf_2"/>
    <property type="match status" value="1"/>
</dbReference>
<dbReference type="KEGG" id="bte:BTH_II2124"/>
<evidence type="ECO:0000256" key="3">
    <source>
        <dbReference type="ARBA" id="ARBA00022691"/>
    </source>
</evidence>
<evidence type="ECO:0000256" key="1">
    <source>
        <dbReference type="ARBA" id="ARBA00022603"/>
    </source>
</evidence>
<proteinExistence type="predicted"/>
<dbReference type="InterPro" id="IPR016461">
    <property type="entry name" value="COMT-like"/>
</dbReference>
<evidence type="ECO:0000313" key="7">
    <source>
        <dbReference type="Proteomes" id="UP000001930"/>
    </source>
</evidence>
<dbReference type="AlphaFoldDB" id="Q2T3D7"/>
<dbReference type="CDD" id="cd02440">
    <property type="entry name" value="AdoMet_MTases"/>
    <property type="match status" value="1"/>
</dbReference>
<keyword evidence="1" id="KW-0489">Methyltransferase</keyword>
<feature type="region of interest" description="Disordered" evidence="4">
    <location>
        <begin position="38"/>
        <end position="60"/>
    </location>
</feature>
<name>Q2T3D7_BURTA</name>
<organism evidence="6 7">
    <name type="scientific">Burkholderia thailandensis (strain ATCC 700388 / DSM 13276 / CCUG 48851 / CIP 106301 / E264)</name>
    <dbReference type="NCBI Taxonomy" id="271848"/>
    <lineage>
        <taxon>Bacteria</taxon>
        <taxon>Pseudomonadati</taxon>
        <taxon>Pseudomonadota</taxon>
        <taxon>Betaproteobacteria</taxon>
        <taxon>Burkholderiales</taxon>
        <taxon>Burkholderiaceae</taxon>
        <taxon>Burkholderia</taxon>
        <taxon>pseudomallei group</taxon>
    </lineage>
</organism>
<dbReference type="GO" id="GO:0008171">
    <property type="term" value="F:O-methyltransferase activity"/>
    <property type="evidence" value="ECO:0007669"/>
    <property type="project" value="InterPro"/>
</dbReference>
<dbReference type="Proteomes" id="UP000001930">
    <property type="component" value="Chromosome II"/>
</dbReference>
<keyword evidence="3" id="KW-0949">S-adenosyl-L-methionine</keyword>
<accession>Q2T3D7</accession>
<dbReference type="PANTHER" id="PTHR43712">
    <property type="entry name" value="PUTATIVE (AFU_ORTHOLOGUE AFUA_4G14580)-RELATED"/>
    <property type="match status" value="1"/>
</dbReference>
<dbReference type="InterPro" id="IPR001077">
    <property type="entry name" value="COMT_C"/>
</dbReference>
<dbReference type="PANTHER" id="PTHR43712:SF2">
    <property type="entry name" value="O-METHYLTRANSFERASE CICE"/>
    <property type="match status" value="1"/>
</dbReference>
<protein>
    <submittedName>
        <fullName evidence="6">O-methyltransferase family protein</fullName>
    </submittedName>
</protein>
<dbReference type="InterPro" id="IPR036388">
    <property type="entry name" value="WH-like_DNA-bd_sf"/>
</dbReference>
<gene>
    <name evidence="6" type="ordered locus">BTH_II2124</name>
</gene>